<dbReference type="EMBL" id="QJKJ01010357">
    <property type="protein sequence ID" value="RDX73906.1"/>
    <property type="molecule type" value="Genomic_DNA"/>
</dbReference>
<gene>
    <name evidence="1" type="ORF">CR513_46412</name>
</gene>
<dbReference type="PANTHER" id="PTHR33978:SF18">
    <property type="entry name" value="OS01G0656300 PROTEIN"/>
    <property type="match status" value="1"/>
</dbReference>
<keyword evidence="2" id="KW-1185">Reference proteome</keyword>
<feature type="non-terminal residue" evidence="1">
    <location>
        <position position="1"/>
    </location>
</feature>
<dbReference type="PANTHER" id="PTHR33978">
    <property type="entry name" value="SERINE/THREONINE-KINASE"/>
    <property type="match status" value="1"/>
</dbReference>
<dbReference type="OrthoDB" id="690771at2759"/>
<comment type="caution">
    <text evidence="1">The sequence shown here is derived from an EMBL/GenBank/DDBJ whole genome shotgun (WGS) entry which is preliminary data.</text>
</comment>
<sequence length="149" mass="17178">MKTREKEEEEALEGNESMIVNSVKGKAYEKEENAMSMWDCGSPLYDSYELVSFDHIIDRHLMEFPSSNGSPKPIITRFTHHSIKTHDMVPHKVASNKDKSKGFFVVANLSKFSVKIMRKKRKNNEESLQRGKKNKELRRGFAGAIIFIQ</sequence>
<reference evidence="1" key="1">
    <citation type="submission" date="2018-05" db="EMBL/GenBank/DDBJ databases">
        <title>Draft genome of Mucuna pruriens seed.</title>
        <authorList>
            <person name="Nnadi N.E."/>
            <person name="Vos R."/>
            <person name="Hasami M.H."/>
            <person name="Devisetty U.K."/>
            <person name="Aguiy J.C."/>
        </authorList>
    </citation>
    <scope>NUCLEOTIDE SEQUENCE [LARGE SCALE GENOMIC DNA]</scope>
    <source>
        <strain evidence="1">JCA_2017</strain>
    </source>
</reference>
<dbReference type="AlphaFoldDB" id="A0A371F6I4"/>
<organism evidence="1 2">
    <name type="scientific">Mucuna pruriens</name>
    <name type="common">Velvet bean</name>
    <name type="synonym">Dolichos pruriens</name>
    <dbReference type="NCBI Taxonomy" id="157652"/>
    <lineage>
        <taxon>Eukaryota</taxon>
        <taxon>Viridiplantae</taxon>
        <taxon>Streptophyta</taxon>
        <taxon>Embryophyta</taxon>
        <taxon>Tracheophyta</taxon>
        <taxon>Spermatophyta</taxon>
        <taxon>Magnoliopsida</taxon>
        <taxon>eudicotyledons</taxon>
        <taxon>Gunneridae</taxon>
        <taxon>Pentapetalae</taxon>
        <taxon>rosids</taxon>
        <taxon>fabids</taxon>
        <taxon>Fabales</taxon>
        <taxon>Fabaceae</taxon>
        <taxon>Papilionoideae</taxon>
        <taxon>50 kb inversion clade</taxon>
        <taxon>NPAAA clade</taxon>
        <taxon>indigoferoid/millettioid clade</taxon>
        <taxon>Phaseoleae</taxon>
        <taxon>Mucuna</taxon>
    </lineage>
</organism>
<proteinExistence type="predicted"/>
<dbReference type="Proteomes" id="UP000257109">
    <property type="component" value="Unassembled WGS sequence"/>
</dbReference>
<protein>
    <submittedName>
        <fullName evidence="1">Uncharacterized protein</fullName>
    </submittedName>
</protein>
<evidence type="ECO:0000313" key="1">
    <source>
        <dbReference type="EMBL" id="RDX73906.1"/>
    </source>
</evidence>
<name>A0A371F6I4_MUCPR</name>
<evidence type="ECO:0000313" key="2">
    <source>
        <dbReference type="Proteomes" id="UP000257109"/>
    </source>
</evidence>
<accession>A0A371F6I4</accession>